<dbReference type="GO" id="GO:0005975">
    <property type="term" value="P:carbohydrate metabolic process"/>
    <property type="evidence" value="ECO:0007669"/>
    <property type="project" value="InterPro"/>
</dbReference>
<dbReference type="EMBL" id="FONA01000011">
    <property type="protein sequence ID" value="SFE40995.1"/>
    <property type="molecule type" value="Genomic_DNA"/>
</dbReference>
<name>A0A1I2AAA3_9BACT</name>
<protein>
    <submittedName>
        <fullName evidence="3">Por secretion system C-terminal sorting domain-containing protein</fullName>
    </submittedName>
</protein>
<dbReference type="Proteomes" id="UP000181976">
    <property type="component" value="Unassembled WGS sequence"/>
</dbReference>
<dbReference type="PANTHER" id="PTHR43002">
    <property type="entry name" value="GLYCOGEN DEBRANCHING ENZYME"/>
    <property type="match status" value="1"/>
</dbReference>
<dbReference type="SUPFAM" id="SSF51445">
    <property type="entry name" value="(Trans)glycosidases"/>
    <property type="match status" value="1"/>
</dbReference>
<dbReference type="SUPFAM" id="SSF81296">
    <property type="entry name" value="E set domains"/>
    <property type="match status" value="1"/>
</dbReference>
<organism evidence="3 4">
    <name type="scientific">Thermophagus xiamenensis</name>
    <dbReference type="NCBI Taxonomy" id="385682"/>
    <lineage>
        <taxon>Bacteria</taxon>
        <taxon>Pseudomonadati</taxon>
        <taxon>Bacteroidota</taxon>
        <taxon>Bacteroidia</taxon>
        <taxon>Marinilabiliales</taxon>
        <taxon>Marinilabiliaceae</taxon>
        <taxon>Thermophagus</taxon>
    </lineage>
</organism>
<evidence type="ECO:0000256" key="1">
    <source>
        <dbReference type="ARBA" id="ARBA00008061"/>
    </source>
</evidence>
<feature type="domain" description="Glycosyl hydrolase family 13 catalytic" evidence="2">
    <location>
        <begin position="389"/>
        <end position="749"/>
    </location>
</feature>
<dbReference type="CDD" id="cd11350">
    <property type="entry name" value="AmyAc_4"/>
    <property type="match status" value="1"/>
</dbReference>
<comment type="similarity">
    <text evidence="1">Belongs to the glycosyl hydrolase 13 family.</text>
</comment>
<accession>A0A1I2AAA3</accession>
<dbReference type="AlphaFoldDB" id="A0A1I2AAA3"/>
<dbReference type="Pfam" id="PF00128">
    <property type="entry name" value="Alpha-amylase"/>
    <property type="match status" value="2"/>
</dbReference>
<dbReference type="InterPro" id="IPR026444">
    <property type="entry name" value="Secre_tail"/>
</dbReference>
<dbReference type="eggNOG" id="COG1523">
    <property type="taxonomic scope" value="Bacteria"/>
</dbReference>
<dbReference type="InParanoid" id="A0A1I2AAA3"/>
<evidence type="ECO:0000259" key="2">
    <source>
        <dbReference type="SMART" id="SM00642"/>
    </source>
</evidence>
<reference evidence="3 4" key="1">
    <citation type="submission" date="2016-10" db="EMBL/GenBank/DDBJ databases">
        <authorList>
            <person name="de Groot N.N."/>
        </authorList>
    </citation>
    <scope>NUCLEOTIDE SEQUENCE [LARGE SCALE GENOMIC DNA]</scope>
    <source>
        <strain evidence="3 4">DSM 19012</strain>
    </source>
</reference>
<gene>
    <name evidence="3" type="ORF">SAMN05444380_11111</name>
</gene>
<dbReference type="OrthoDB" id="9761875at2"/>
<dbReference type="SMART" id="SM00642">
    <property type="entry name" value="Aamy"/>
    <property type="match status" value="1"/>
</dbReference>
<dbReference type="InterPro" id="IPR013783">
    <property type="entry name" value="Ig-like_fold"/>
</dbReference>
<keyword evidence="4" id="KW-1185">Reference proteome</keyword>
<evidence type="ECO:0000313" key="4">
    <source>
        <dbReference type="Proteomes" id="UP000181976"/>
    </source>
</evidence>
<dbReference type="NCBIfam" id="TIGR04183">
    <property type="entry name" value="Por_Secre_tail"/>
    <property type="match status" value="1"/>
</dbReference>
<dbReference type="InterPro" id="IPR017853">
    <property type="entry name" value="GH"/>
</dbReference>
<proteinExistence type="inferred from homology"/>
<dbReference type="Pfam" id="PF18962">
    <property type="entry name" value="Por_Secre_tail"/>
    <property type="match status" value="1"/>
</dbReference>
<dbReference type="Gene3D" id="3.20.20.80">
    <property type="entry name" value="Glycosidases"/>
    <property type="match status" value="1"/>
</dbReference>
<sequence>MKNFTILIFVLGLLYCQGYSQVVTTEPALPTEDDQVIVTFYADRGTAGLKDYDGDVYAHTGVITNESTSSSDWKHVVSGWGENMSQTKLERIDANTYKLTISPDIRTYYDVPENEKVLKLAFVFRSGEPVNGSYLEGKDTGSKDIFVDVYEPKLTALLSKPADGSLFEPGQTIEVEGYGQEAAGLELLYDGTSVASTESSELSYSFGAPTDGSHQLILIATNDEGETDADTVDFYIREPVVEEPVPSGMRKGVNILNDNSVTLVLQAPFKSYVYVLGDFNDWEPRPDAQMKKDGELFWLTLTGLEPDVEYAYQYYIDGEIKVADPYTNKVLDPWNDQYIPERIYPNLKSYPEADGADGIVSVFTTTPEEYEWQTDDFTPPEPEDLIIYELLIRDFTENQDIKTVTDTLDYLQRLGVNAIELMPFNEFEGNDSWGYNPSFYFATDKAYGTFNDFKKFVDECHARGIAVIMDMVLNHSYGQSPLVQMYLEDGKPAENNPWYNREHNMQNPDAQWGYDFNHESPYTQELVDSITSFWMSELRVDGFRFDFTKGFTNTIYGPTSWASDYDASRISILKRMADEIWERNPDAYVIFEHLSENSEEKVLSDHGILLWGNMNYSFGEAVMGYHEDGKSDFTWASYKQRGWNNPNVVAYMESHDEERLMYKAQTYGNTSGSYDVKTLENAADRFGMAAVFLMSIPGPKMIWQFGEMGYDISIDDGGRLSQKPPKWEYLDDPDREDLWRTFAKIIDLKKSYDAFSTSDFELDVDGEVKQIFLDGSDVDICLVGNFGLEPVPVTPQLNQTGWWYNHFKGDSLLVGSEGVEITLNPGDFAFLTSTKLEGFESVTSSGSEVIAVDNDIYVFPNPFLDNLYVSTKNEHRLQRIVIYDISGSKIITRNNLNKESVINLSGLANGLYIVEIVDDAGGVYREKIVKQ</sequence>
<dbReference type="Gene3D" id="2.60.40.10">
    <property type="entry name" value="Immunoglobulins"/>
    <property type="match status" value="2"/>
</dbReference>
<dbReference type="RefSeq" id="WP_010526522.1">
    <property type="nucleotide sequence ID" value="NZ_AFSL01000010.1"/>
</dbReference>
<dbReference type="InterPro" id="IPR014756">
    <property type="entry name" value="Ig_E-set"/>
</dbReference>
<dbReference type="STRING" id="385682.SAMN05444380_11111"/>
<dbReference type="InterPro" id="IPR006047">
    <property type="entry name" value="GH13_cat_dom"/>
</dbReference>
<evidence type="ECO:0000313" key="3">
    <source>
        <dbReference type="EMBL" id="SFE40995.1"/>
    </source>
</evidence>